<feature type="compositionally biased region" description="Basic and acidic residues" evidence="1">
    <location>
        <begin position="123"/>
        <end position="133"/>
    </location>
</feature>
<feature type="region of interest" description="Disordered" evidence="1">
    <location>
        <begin position="123"/>
        <end position="150"/>
    </location>
</feature>
<protein>
    <submittedName>
        <fullName evidence="2">Uncharacterized protein</fullName>
    </submittedName>
</protein>
<comment type="caution">
    <text evidence="2">The sequence shown here is derived from an EMBL/GenBank/DDBJ whole genome shotgun (WGS) entry which is preliminary data.</text>
</comment>
<dbReference type="EMBL" id="CALOZG010000005">
    <property type="protein sequence ID" value="CAH4028798.1"/>
    <property type="molecule type" value="Genomic_DNA"/>
</dbReference>
<dbReference type="AlphaFoldDB" id="A0A9P0XBB4"/>
<keyword evidence="3" id="KW-1185">Reference proteome</keyword>
<proteinExistence type="predicted"/>
<evidence type="ECO:0000313" key="2">
    <source>
        <dbReference type="EMBL" id="CAH4028798.1"/>
    </source>
</evidence>
<evidence type="ECO:0000256" key="1">
    <source>
        <dbReference type="SAM" id="MobiDB-lite"/>
    </source>
</evidence>
<gene>
    <name evidence="2" type="ORF">PIBRA_LOCUS5599</name>
</gene>
<name>A0A9P0XBB4_PIEBR</name>
<evidence type="ECO:0000313" key="3">
    <source>
        <dbReference type="Proteomes" id="UP001152562"/>
    </source>
</evidence>
<sequence length="286" mass="32193">MGKLKIGTGDSDILKYPYHESLLEREKSGYFLRVTFLAPMSHPPCTPSASCIPIRCHPTPPPCQNPEKCLKKTKSKGIKPCRSAVSIMSTRSKAKCGSCGKLKSSDPRSVKEVEKFLSRKSKEAKMKKNDRLHGGNSYLNYTKKKGSPRSEADCCLGKGHRGRVSRGRKCSTKSIKPCISAPTCSVHKHRPRPPPCQDPEKCYKKCSKAKRKCPSATDTWRKRDAVIRWHLKARGERAAARRLLLVTRLLSTYYFDPYALVDISAGNFTRNCDEKLIELSHVIYHL</sequence>
<organism evidence="2 3">
    <name type="scientific">Pieris brassicae</name>
    <name type="common">White butterfly</name>
    <name type="synonym">Large white butterfly</name>
    <dbReference type="NCBI Taxonomy" id="7116"/>
    <lineage>
        <taxon>Eukaryota</taxon>
        <taxon>Metazoa</taxon>
        <taxon>Ecdysozoa</taxon>
        <taxon>Arthropoda</taxon>
        <taxon>Hexapoda</taxon>
        <taxon>Insecta</taxon>
        <taxon>Pterygota</taxon>
        <taxon>Neoptera</taxon>
        <taxon>Endopterygota</taxon>
        <taxon>Lepidoptera</taxon>
        <taxon>Glossata</taxon>
        <taxon>Ditrysia</taxon>
        <taxon>Papilionoidea</taxon>
        <taxon>Pieridae</taxon>
        <taxon>Pierinae</taxon>
        <taxon>Pieris</taxon>
    </lineage>
</organism>
<dbReference type="Proteomes" id="UP001152562">
    <property type="component" value="Unassembled WGS sequence"/>
</dbReference>
<accession>A0A9P0XBB4</accession>
<reference evidence="2" key="1">
    <citation type="submission" date="2022-05" db="EMBL/GenBank/DDBJ databases">
        <authorList>
            <person name="Okamura Y."/>
        </authorList>
    </citation>
    <scope>NUCLEOTIDE SEQUENCE</scope>
</reference>